<dbReference type="OrthoDB" id="164025at2759"/>
<dbReference type="SUPFAM" id="SSF49764">
    <property type="entry name" value="HSP20-like chaperones"/>
    <property type="match status" value="1"/>
</dbReference>
<dbReference type="VEuPathDB" id="FungiDB:RO3G_15611"/>
<dbReference type="Proteomes" id="UP000009138">
    <property type="component" value="Unassembled WGS sequence"/>
</dbReference>
<dbReference type="InterPro" id="IPR008978">
    <property type="entry name" value="HSP20-like_chaperone"/>
</dbReference>
<dbReference type="STRING" id="246409.I1CR20"/>
<dbReference type="Pfam" id="PF04969">
    <property type="entry name" value="CS"/>
    <property type="match status" value="1"/>
</dbReference>
<feature type="domain" description="CS" evidence="1">
    <location>
        <begin position="1"/>
        <end position="72"/>
    </location>
</feature>
<accession>I1CR20</accession>
<reference evidence="2 3" key="1">
    <citation type="journal article" date="2009" name="PLoS Genet.">
        <title>Genomic analysis of the basal lineage fungus Rhizopus oryzae reveals a whole-genome duplication.</title>
        <authorList>
            <person name="Ma L.-J."/>
            <person name="Ibrahim A.S."/>
            <person name="Skory C."/>
            <person name="Grabherr M.G."/>
            <person name="Burger G."/>
            <person name="Butler M."/>
            <person name="Elias M."/>
            <person name="Idnurm A."/>
            <person name="Lang B.F."/>
            <person name="Sone T."/>
            <person name="Abe A."/>
            <person name="Calvo S.E."/>
            <person name="Corrochano L.M."/>
            <person name="Engels R."/>
            <person name="Fu J."/>
            <person name="Hansberg W."/>
            <person name="Kim J.-M."/>
            <person name="Kodira C.D."/>
            <person name="Koehrsen M.J."/>
            <person name="Liu B."/>
            <person name="Miranda-Saavedra D."/>
            <person name="O'Leary S."/>
            <person name="Ortiz-Castellanos L."/>
            <person name="Poulter R."/>
            <person name="Rodriguez-Romero J."/>
            <person name="Ruiz-Herrera J."/>
            <person name="Shen Y.-Q."/>
            <person name="Zeng Q."/>
            <person name="Galagan J."/>
            <person name="Birren B.W."/>
            <person name="Cuomo C.A."/>
            <person name="Wickes B.L."/>
        </authorList>
    </citation>
    <scope>NUCLEOTIDE SEQUENCE [LARGE SCALE GENOMIC DNA]</scope>
    <source>
        <strain evidence="3">RA 99-880 / ATCC MYA-4621 / FGSC 9543 / NRRL 43880</strain>
    </source>
</reference>
<dbReference type="CDD" id="cd06463">
    <property type="entry name" value="p23_like"/>
    <property type="match status" value="1"/>
</dbReference>
<dbReference type="EMBL" id="CH476748">
    <property type="protein sequence ID" value="EIE90900.1"/>
    <property type="molecule type" value="Genomic_DNA"/>
</dbReference>
<protein>
    <recommendedName>
        <fullName evidence="1">CS domain-containing protein</fullName>
    </recommendedName>
</protein>
<gene>
    <name evidence="2" type="ORF">RO3G_15611</name>
</gene>
<keyword evidence="3" id="KW-1185">Reference proteome</keyword>
<organism evidence="2 3">
    <name type="scientific">Rhizopus delemar (strain RA 99-880 / ATCC MYA-4621 / FGSC 9543 / NRRL 43880)</name>
    <name type="common">Mucormycosis agent</name>
    <name type="synonym">Rhizopus arrhizus var. delemar</name>
    <dbReference type="NCBI Taxonomy" id="246409"/>
    <lineage>
        <taxon>Eukaryota</taxon>
        <taxon>Fungi</taxon>
        <taxon>Fungi incertae sedis</taxon>
        <taxon>Mucoromycota</taxon>
        <taxon>Mucoromycotina</taxon>
        <taxon>Mucoromycetes</taxon>
        <taxon>Mucorales</taxon>
        <taxon>Mucorineae</taxon>
        <taxon>Rhizopodaceae</taxon>
        <taxon>Rhizopus</taxon>
    </lineage>
</organism>
<dbReference type="PROSITE" id="PS51203">
    <property type="entry name" value="CS"/>
    <property type="match status" value="1"/>
</dbReference>
<dbReference type="InterPro" id="IPR007052">
    <property type="entry name" value="CS_dom"/>
</dbReference>
<dbReference type="AlphaFoldDB" id="I1CR20"/>
<name>I1CR20_RHIO9</name>
<evidence type="ECO:0000259" key="1">
    <source>
        <dbReference type="PROSITE" id="PS51203"/>
    </source>
</evidence>
<dbReference type="InParanoid" id="I1CR20"/>
<proteinExistence type="predicted"/>
<evidence type="ECO:0000313" key="2">
    <source>
        <dbReference type="EMBL" id="EIE90900.1"/>
    </source>
</evidence>
<evidence type="ECO:0000313" key="3">
    <source>
        <dbReference type="Proteomes" id="UP000009138"/>
    </source>
</evidence>
<dbReference type="RefSeq" id="XP_067526296.1">
    <property type="nucleotide sequence ID" value="XM_067670195.1"/>
</dbReference>
<dbReference type="Gene3D" id="2.60.40.790">
    <property type="match status" value="1"/>
</dbReference>
<dbReference type="GeneID" id="93622576"/>
<sequence length="110" mass="12992">MINLSQKYDLNVQERSIELDIPNINHSAIYKFKINQLYHLVQPKQSYIKFKENKIVIVLSKQIQGKEWSDLRMKSTQTVFHELQRSSKPIPASIHVDTSFFNTTDSHHHE</sequence>